<evidence type="ECO:0000313" key="2">
    <source>
        <dbReference type="EMBL" id="KIO18870.1"/>
    </source>
</evidence>
<dbReference type="HOGENOM" id="CLU_2711836_0_0_1"/>
<feature type="chain" id="PRO_5002177073" evidence="1">
    <location>
        <begin position="19"/>
        <end position="73"/>
    </location>
</feature>
<sequence>MKLLTIFIVLFGFGPTILDYALSGSPNGTVLVPTPTYPTKTYDPFNALNAGRVVLEVPPTSVARQDHNNAGLS</sequence>
<reference evidence="3" key="2">
    <citation type="submission" date="2015-01" db="EMBL/GenBank/DDBJ databases">
        <title>Evolutionary Origins and Diversification of the Mycorrhizal Mutualists.</title>
        <authorList>
            <consortium name="DOE Joint Genome Institute"/>
            <consortium name="Mycorrhizal Genomics Consortium"/>
            <person name="Kohler A."/>
            <person name="Kuo A."/>
            <person name="Nagy L.G."/>
            <person name="Floudas D."/>
            <person name="Copeland A."/>
            <person name="Barry K.W."/>
            <person name="Cichocki N."/>
            <person name="Veneault-Fourrey C."/>
            <person name="LaButti K."/>
            <person name="Lindquist E.A."/>
            <person name="Lipzen A."/>
            <person name="Lundell T."/>
            <person name="Morin E."/>
            <person name="Murat C."/>
            <person name="Riley R."/>
            <person name="Ohm R."/>
            <person name="Sun H."/>
            <person name="Tunlid A."/>
            <person name="Henrissat B."/>
            <person name="Grigoriev I.V."/>
            <person name="Hibbett D.S."/>
            <person name="Martin F."/>
        </authorList>
    </citation>
    <scope>NUCLEOTIDE SEQUENCE [LARGE SCALE GENOMIC DNA]</scope>
    <source>
        <strain evidence="3">MUT 4182</strain>
    </source>
</reference>
<evidence type="ECO:0000256" key="1">
    <source>
        <dbReference type="SAM" id="SignalP"/>
    </source>
</evidence>
<reference evidence="2 3" key="1">
    <citation type="submission" date="2014-04" db="EMBL/GenBank/DDBJ databases">
        <authorList>
            <consortium name="DOE Joint Genome Institute"/>
            <person name="Kuo A."/>
            <person name="Girlanda M."/>
            <person name="Perotto S."/>
            <person name="Kohler A."/>
            <person name="Nagy L.G."/>
            <person name="Floudas D."/>
            <person name="Copeland A."/>
            <person name="Barry K.W."/>
            <person name="Cichocki N."/>
            <person name="Veneault-Fourrey C."/>
            <person name="LaButti K."/>
            <person name="Lindquist E.A."/>
            <person name="Lipzen A."/>
            <person name="Lundell T."/>
            <person name="Morin E."/>
            <person name="Murat C."/>
            <person name="Sun H."/>
            <person name="Tunlid A."/>
            <person name="Henrissat B."/>
            <person name="Grigoriev I.V."/>
            <person name="Hibbett D.S."/>
            <person name="Martin F."/>
            <person name="Nordberg H.P."/>
            <person name="Cantor M.N."/>
            <person name="Hua S.X."/>
        </authorList>
    </citation>
    <scope>NUCLEOTIDE SEQUENCE [LARGE SCALE GENOMIC DNA]</scope>
    <source>
        <strain evidence="2 3">MUT 4182</strain>
    </source>
</reference>
<dbReference type="Proteomes" id="UP000054248">
    <property type="component" value="Unassembled WGS sequence"/>
</dbReference>
<accession>A0A0C3PVC1</accession>
<dbReference type="EMBL" id="KN823254">
    <property type="protein sequence ID" value="KIO18870.1"/>
    <property type="molecule type" value="Genomic_DNA"/>
</dbReference>
<proteinExistence type="predicted"/>
<dbReference type="AlphaFoldDB" id="A0A0C3PVC1"/>
<keyword evidence="1" id="KW-0732">Signal</keyword>
<organism evidence="2 3">
    <name type="scientific">Tulasnella calospora MUT 4182</name>
    <dbReference type="NCBI Taxonomy" id="1051891"/>
    <lineage>
        <taxon>Eukaryota</taxon>
        <taxon>Fungi</taxon>
        <taxon>Dikarya</taxon>
        <taxon>Basidiomycota</taxon>
        <taxon>Agaricomycotina</taxon>
        <taxon>Agaricomycetes</taxon>
        <taxon>Cantharellales</taxon>
        <taxon>Tulasnellaceae</taxon>
        <taxon>Tulasnella</taxon>
    </lineage>
</organism>
<protein>
    <submittedName>
        <fullName evidence="2">Uncharacterized protein</fullName>
    </submittedName>
</protein>
<gene>
    <name evidence="2" type="ORF">M407DRAFT_31458</name>
</gene>
<keyword evidence="3" id="KW-1185">Reference proteome</keyword>
<feature type="non-terminal residue" evidence="2">
    <location>
        <position position="73"/>
    </location>
</feature>
<feature type="signal peptide" evidence="1">
    <location>
        <begin position="1"/>
        <end position="18"/>
    </location>
</feature>
<evidence type="ECO:0000313" key="3">
    <source>
        <dbReference type="Proteomes" id="UP000054248"/>
    </source>
</evidence>
<name>A0A0C3PVC1_9AGAM</name>